<dbReference type="PANTHER" id="PTHR45033:SF3">
    <property type="entry name" value="DEHYDROGENASE, PUTATIVE (AFU_ORTHOLOGUE AFUA_2G13270)-RELATED"/>
    <property type="match status" value="1"/>
</dbReference>
<dbReference type="SUPFAM" id="SSF50129">
    <property type="entry name" value="GroES-like"/>
    <property type="match status" value="1"/>
</dbReference>
<sequence length="319" mass="33374">MLAASVTSFSPDSPLDGLEVGDAPEPVDREHWVTVDVRAASLNHHDLWSLRGVGLRRQQLPMVLGTDAAGVAPDGTEVVVHGVIGADGHGVGPRERRTLLSEHYPGTLAERVAVPAANLIPKPAGLSFEEAACLPVSWLTAYSMLFTAGGLAPGDSVLIQGAGGGVSTAAVLLGVAAGLEVFVTSRSEEKRERALSLGVAAALPPGERLPHRVDVVLESVGQATWGHSVRSVRPGGTITVCGATSGDASPAELTRLFFQEIRVQGVTMGSRDDLAALVNFVSRHDVKPLIDSDHRLRDTSEAMARLLTGTQFGKVVITT</sequence>
<dbReference type="PANTHER" id="PTHR45033">
    <property type="match status" value="1"/>
</dbReference>
<protein>
    <submittedName>
        <fullName evidence="3">Zinc-binding dehydrogenase</fullName>
    </submittedName>
</protein>
<dbReference type="Pfam" id="PF08240">
    <property type="entry name" value="ADH_N"/>
    <property type="match status" value="1"/>
</dbReference>
<evidence type="ECO:0000313" key="4">
    <source>
        <dbReference type="Proteomes" id="UP000664617"/>
    </source>
</evidence>
<evidence type="ECO:0000259" key="2">
    <source>
        <dbReference type="SMART" id="SM00829"/>
    </source>
</evidence>
<dbReference type="InterPro" id="IPR013149">
    <property type="entry name" value="ADH-like_C"/>
</dbReference>
<reference evidence="4" key="1">
    <citation type="submission" date="2023-07" db="EMBL/GenBank/DDBJ databases">
        <title>Myceligenerans salitolerans sp. nov., a halotolerant actinomycete isolated from a salt lake in Xinjiang, China.</title>
        <authorList>
            <person name="Guan T."/>
        </authorList>
    </citation>
    <scope>NUCLEOTIDE SEQUENCE [LARGE SCALE GENOMIC DNA]</scope>
    <source>
        <strain evidence="4">XHU 5031</strain>
    </source>
</reference>
<dbReference type="RefSeq" id="WP_207276960.1">
    <property type="nucleotide sequence ID" value="NZ_JAFMPK010000048.1"/>
</dbReference>
<dbReference type="Pfam" id="PF00107">
    <property type="entry name" value="ADH_zinc_N"/>
    <property type="match status" value="1"/>
</dbReference>
<dbReference type="EMBL" id="JAFMPK010000048">
    <property type="protein sequence ID" value="MBO0611006.1"/>
    <property type="molecule type" value="Genomic_DNA"/>
</dbReference>
<dbReference type="Proteomes" id="UP000664617">
    <property type="component" value="Unassembled WGS sequence"/>
</dbReference>
<dbReference type="SUPFAM" id="SSF51735">
    <property type="entry name" value="NAD(P)-binding Rossmann-fold domains"/>
    <property type="match status" value="1"/>
</dbReference>
<comment type="caution">
    <text evidence="3">The sequence shown here is derived from an EMBL/GenBank/DDBJ whole genome shotgun (WGS) entry which is preliminary data.</text>
</comment>
<dbReference type="InterPro" id="IPR052711">
    <property type="entry name" value="Zinc_ADH-like"/>
</dbReference>
<gene>
    <name evidence="3" type="ORF">J0911_18435</name>
</gene>
<dbReference type="InterPro" id="IPR036291">
    <property type="entry name" value="NAD(P)-bd_dom_sf"/>
</dbReference>
<evidence type="ECO:0000313" key="3">
    <source>
        <dbReference type="EMBL" id="MBO0611006.1"/>
    </source>
</evidence>
<keyword evidence="4" id="KW-1185">Reference proteome</keyword>
<feature type="compositionally biased region" description="Polar residues" evidence="1">
    <location>
        <begin position="1"/>
        <end position="11"/>
    </location>
</feature>
<accession>A0ABS3IDA5</accession>
<dbReference type="InterPro" id="IPR020843">
    <property type="entry name" value="ER"/>
</dbReference>
<name>A0ABS3IDA5_9MICO</name>
<dbReference type="SMART" id="SM00829">
    <property type="entry name" value="PKS_ER"/>
    <property type="match status" value="1"/>
</dbReference>
<dbReference type="Gene3D" id="3.40.50.720">
    <property type="entry name" value="NAD(P)-binding Rossmann-like Domain"/>
    <property type="match status" value="1"/>
</dbReference>
<dbReference type="InterPro" id="IPR013154">
    <property type="entry name" value="ADH-like_N"/>
</dbReference>
<proteinExistence type="predicted"/>
<evidence type="ECO:0000256" key="1">
    <source>
        <dbReference type="SAM" id="MobiDB-lite"/>
    </source>
</evidence>
<dbReference type="InterPro" id="IPR011032">
    <property type="entry name" value="GroES-like_sf"/>
</dbReference>
<organism evidence="3 4">
    <name type="scientific">Myceligenerans salitolerans</name>
    <dbReference type="NCBI Taxonomy" id="1230528"/>
    <lineage>
        <taxon>Bacteria</taxon>
        <taxon>Bacillati</taxon>
        <taxon>Actinomycetota</taxon>
        <taxon>Actinomycetes</taxon>
        <taxon>Micrococcales</taxon>
        <taxon>Promicromonosporaceae</taxon>
        <taxon>Myceligenerans</taxon>
    </lineage>
</organism>
<feature type="domain" description="Enoyl reductase (ER)" evidence="2">
    <location>
        <begin position="13"/>
        <end position="317"/>
    </location>
</feature>
<feature type="region of interest" description="Disordered" evidence="1">
    <location>
        <begin position="1"/>
        <end position="23"/>
    </location>
</feature>
<dbReference type="Gene3D" id="3.90.180.10">
    <property type="entry name" value="Medium-chain alcohol dehydrogenases, catalytic domain"/>
    <property type="match status" value="1"/>
</dbReference>